<feature type="domain" description="Phage capsid-like C-terminal" evidence="3">
    <location>
        <begin position="141"/>
        <end position="418"/>
    </location>
</feature>
<dbReference type="EMBL" id="JACHEN010000034">
    <property type="protein sequence ID" value="MBB6218189.1"/>
    <property type="molecule type" value="Genomic_DNA"/>
</dbReference>
<dbReference type="InterPro" id="IPR054612">
    <property type="entry name" value="Phage_capsid-like_C"/>
</dbReference>
<organism evidence="4 5">
    <name type="scientific">Anaerosolibacter carboniphilus</name>
    <dbReference type="NCBI Taxonomy" id="1417629"/>
    <lineage>
        <taxon>Bacteria</taxon>
        <taxon>Bacillati</taxon>
        <taxon>Bacillota</taxon>
        <taxon>Clostridia</taxon>
        <taxon>Peptostreptococcales</taxon>
        <taxon>Thermotaleaceae</taxon>
        <taxon>Anaerosolibacter</taxon>
    </lineage>
</organism>
<reference evidence="4 5" key="1">
    <citation type="submission" date="2020-08" db="EMBL/GenBank/DDBJ databases">
        <title>Genomic Encyclopedia of Type Strains, Phase IV (KMG-IV): sequencing the most valuable type-strain genomes for metagenomic binning, comparative biology and taxonomic classification.</title>
        <authorList>
            <person name="Goeker M."/>
        </authorList>
    </citation>
    <scope>NUCLEOTIDE SEQUENCE [LARGE SCALE GENOMIC DNA]</scope>
    <source>
        <strain evidence="4 5">DSM 103526</strain>
    </source>
</reference>
<protein>
    <submittedName>
        <fullName evidence="4">HK97 family phage major capsid protein</fullName>
    </submittedName>
</protein>
<accession>A0A841L716</accession>
<name>A0A841L716_9FIRM</name>
<sequence>MKKRLLKLLQTKEARKTDLGTRSAATNDIGELRGINSELDTLNAEIAELRSMIDALPDEPDEQPEQRGNELHGTELRGTPNGSVNILGTYGIGGKGNEQRSLDRFDTVEYRSAFQEYVTTGKKSDNLEFRADAVTGTGDIGVVIPTTILNRIVEKMKDYGHIWARVTKTGIQGGVEIPVSNAKPTATWVAAGTMADKKKKAVSGKISFSYHKLQVRVAVELVAGTVAMPVFEQTVSDNIYEAMITALEEAIISGTGEGQPLGITVDTNIPAAQILEIAVEDMGKYDTWTGIFGKLPRKYRSRAILILNDADWNQYIVGMTDVNGQPIARVTYGLDGTQQERFLGKEVLPVEDYLPSISDALEGDIFGIVCNLSDYMVNSNMQMTFKRYFDEDKDEWISKSTMICDGKLADRNGVVLLKKKASA</sequence>
<evidence type="ECO:0000313" key="4">
    <source>
        <dbReference type="EMBL" id="MBB6218189.1"/>
    </source>
</evidence>
<comment type="caution">
    <text evidence="4">The sequence shown here is derived from an EMBL/GenBank/DDBJ whole genome shotgun (WGS) entry which is preliminary data.</text>
</comment>
<gene>
    <name evidence="4" type="ORF">HNQ80_004329</name>
</gene>
<keyword evidence="5" id="KW-1185">Reference proteome</keyword>
<dbReference type="SUPFAM" id="SSF56563">
    <property type="entry name" value="Major capsid protein gp5"/>
    <property type="match status" value="1"/>
</dbReference>
<feature type="compositionally biased region" description="Basic and acidic residues" evidence="2">
    <location>
        <begin position="64"/>
        <end position="75"/>
    </location>
</feature>
<dbReference type="Pfam" id="PF05065">
    <property type="entry name" value="Phage_capsid"/>
    <property type="match status" value="1"/>
</dbReference>
<evidence type="ECO:0000256" key="1">
    <source>
        <dbReference type="ARBA" id="ARBA00004328"/>
    </source>
</evidence>
<evidence type="ECO:0000313" key="5">
    <source>
        <dbReference type="Proteomes" id="UP000579281"/>
    </source>
</evidence>
<feature type="region of interest" description="Disordered" evidence="2">
    <location>
        <begin position="57"/>
        <end position="82"/>
    </location>
</feature>
<dbReference type="Proteomes" id="UP000579281">
    <property type="component" value="Unassembled WGS sequence"/>
</dbReference>
<proteinExistence type="predicted"/>
<dbReference type="NCBIfam" id="TIGR01554">
    <property type="entry name" value="major_cap_HK97"/>
    <property type="match status" value="1"/>
</dbReference>
<dbReference type="InterPro" id="IPR024455">
    <property type="entry name" value="Phage_capsid"/>
</dbReference>
<dbReference type="RefSeq" id="WP_184312681.1">
    <property type="nucleotide sequence ID" value="NZ_JACHEN010000034.1"/>
</dbReference>
<comment type="subcellular location">
    <subcellularLocation>
        <location evidence="1">Virion</location>
    </subcellularLocation>
</comment>
<evidence type="ECO:0000256" key="2">
    <source>
        <dbReference type="SAM" id="MobiDB-lite"/>
    </source>
</evidence>
<dbReference type="AlphaFoldDB" id="A0A841L716"/>
<evidence type="ECO:0000259" key="3">
    <source>
        <dbReference type="Pfam" id="PF05065"/>
    </source>
</evidence>